<sequence>MHEEIHLAPQTPKRSSGKHSPMPSVHLSTPKEINCPLGGFIFPDFRALYSLGLQDSTHLYYSELTLFGFEVYIVEQWALERKYSTLITSFTGNPQDIVHAVKVALPESPSLWPTQFKSYYDELLTYATPKLTEDGTLFITNSSQIPSTLNLLHLECGDLRKIWDDFKVNVDLKRLQCGGRSALLLCKPSNASCEKFAQLYKITAPSKGSQDLDTKSLTVAVVELITIIQISLTYFNLLDPRYKDGILCVFTERAIQDWWTVYGTYYLGVERPKHEGPLGPTTVAGLISLVLTCFFKLMVEDCVSSKEPFDEECFQGGIYNFQRKYNLSKGNSTFCNSYFDPTTLAKLFEVTAKVTNTDIFKIKKVVKSTVQDITGKGYPMQMTSGILTTDLDYLAKNVHGGILSCLWRGKGSKKYSQRRRWEQDFCRGKYHHGDPTDEILKSNVMEKRETEWFEVDSKPIVGGYEHRRFGFGSEVTDSSSSTRSQLERNELQRKEREEKTTNDRVFRSEMNRRPSVPYLPDEVGMMQINYENLPYKKLETDLKRRYSLSVIQDSVERWSLPFEPSLVKIARNLLKMEKEFNWKEDMCYEEHNDDYITFQLPIDRLKQNYENLRTKLVMIETDRDVLDNKHSVLLNDISELDSLASKFKYDIRILDTRMRDVEERVTQFGSKLKSVTRAIEHQQSCNLMKSQLFTNSSELDKYAKEILRGGQSKYHGILMNLWNHHVSYAIREDISKFWLCICEKLFPDANLKNEYG</sequence>
<dbReference type="Proteomes" id="UP000190831">
    <property type="component" value="Chromosome H"/>
</dbReference>
<dbReference type="EMBL" id="LT598491">
    <property type="protein sequence ID" value="SCW03911.1"/>
    <property type="molecule type" value="Genomic_DNA"/>
</dbReference>
<feature type="region of interest" description="Disordered" evidence="1">
    <location>
        <begin position="472"/>
        <end position="502"/>
    </location>
</feature>
<keyword evidence="4" id="KW-1185">Reference proteome</keyword>
<dbReference type="InterPro" id="IPR038919">
    <property type="entry name" value="STB2/STB2"/>
</dbReference>
<feature type="compositionally biased region" description="Basic and acidic residues" evidence="1">
    <location>
        <begin position="485"/>
        <end position="502"/>
    </location>
</feature>
<dbReference type="STRING" id="4955.A0A1G4MJB6"/>
<name>A0A1G4MJB6_LACFM</name>
<dbReference type="PANTHER" id="PTHR31011">
    <property type="entry name" value="PROTEIN STB2-RELATED"/>
    <property type="match status" value="1"/>
</dbReference>
<evidence type="ECO:0000259" key="2">
    <source>
        <dbReference type="Pfam" id="PF25995"/>
    </source>
</evidence>
<gene>
    <name evidence="3" type="ORF">LAFE_0H01750G</name>
</gene>
<dbReference type="AlphaFoldDB" id="A0A1G4MJB6"/>
<protein>
    <submittedName>
        <fullName evidence="3">LAFE_0H01750g1_1</fullName>
    </submittedName>
</protein>
<dbReference type="OMA" id="GDIREVW"/>
<feature type="compositionally biased region" description="Low complexity" evidence="1">
    <location>
        <begin position="473"/>
        <end position="484"/>
    </location>
</feature>
<proteinExistence type="predicted"/>
<accession>A0A1G4MJB6</accession>
<feature type="region of interest" description="Disordered" evidence="1">
    <location>
        <begin position="1"/>
        <end position="26"/>
    </location>
</feature>
<feature type="domain" description="STB6-like N-terminal" evidence="2">
    <location>
        <begin position="40"/>
        <end position="175"/>
    </location>
</feature>
<reference evidence="3 4" key="1">
    <citation type="submission" date="2016-03" db="EMBL/GenBank/DDBJ databases">
        <authorList>
            <person name="Devillers H."/>
        </authorList>
    </citation>
    <scope>NUCLEOTIDE SEQUENCE [LARGE SCALE GENOMIC DNA]</scope>
    <source>
        <strain evidence="3">CBS 6772</strain>
    </source>
</reference>
<organism evidence="3 4">
    <name type="scientific">Lachancea fermentati</name>
    <name type="common">Zygosaccharomyces fermentati</name>
    <dbReference type="NCBI Taxonomy" id="4955"/>
    <lineage>
        <taxon>Eukaryota</taxon>
        <taxon>Fungi</taxon>
        <taxon>Dikarya</taxon>
        <taxon>Ascomycota</taxon>
        <taxon>Saccharomycotina</taxon>
        <taxon>Saccharomycetes</taxon>
        <taxon>Saccharomycetales</taxon>
        <taxon>Saccharomycetaceae</taxon>
        <taxon>Lachancea</taxon>
    </lineage>
</organism>
<dbReference type="GO" id="GO:0070822">
    <property type="term" value="C:Sin3-type complex"/>
    <property type="evidence" value="ECO:0007669"/>
    <property type="project" value="TreeGrafter"/>
</dbReference>
<dbReference type="InterPro" id="IPR059025">
    <property type="entry name" value="STB6_N"/>
</dbReference>
<dbReference type="PANTHER" id="PTHR31011:SF2">
    <property type="entry name" value="PROTEIN STB2-RELATED"/>
    <property type="match status" value="1"/>
</dbReference>
<evidence type="ECO:0000256" key="1">
    <source>
        <dbReference type="SAM" id="MobiDB-lite"/>
    </source>
</evidence>
<evidence type="ECO:0000313" key="3">
    <source>
        <dbReference type="EMBL" id="SCW03911.1"/>
    </source>
</evidence>
<evidence type="ECO:0000313" key="4">
    <source>
        <dbReference type="Proteomes" id="UP000190831"/>
    </source>
</evidence>
<dbReference type="Pfam" id="PF25995">
    <property type="entry name" value="STB6_N"/>
    <property type="match status" value="1"/>
</dbReference>
<dbReference type="OrthoDB" id="19806at2759"/>